<evidence type="ECO:0000256" key="5">
    <source>
        <dbReference type="ARBA" id="ARBA00022692"/>
    </source>
</evidence>
<dbReference type="InterPro" id="IPR002523">
    <property type="entry name" value="MgTranspt_CorA/ZnTranspt_ZntB"/>
</dbReference>
<dbReference type="InterPro" id="IPR045861">
    <property type="entry name" value="CorA_cytoplasmic_dom"/>
</dbReference>
<dbReference type="SUPFAM" id="SSF144083">
    <property type="entry name" value="Magnesium transport protein CorA, transmembrane region"/>
    <property type="match status" value="1"/>
</dbReference>
<evidence type="ECO:0000256" key="3">
    <source>
        <dbReference type="ARBA" id="ARBA00022448"/>
    </source>
</evidence>
<dbReference type="GO" id="GO:0000287">
    <property type="term" value="F:magnesium ion binding"/>
    <property type="evidence" value="ECO:0007669"/>
    <property type="project" value="TreeGrafter"/>
</dbReference>
<dbReference type="GO" id="GO:0015087">
    <property type="term" value="F:cobalt ion transmembrane transporter activity"/>
    <property type="evidence" value="ECO:0007669"/>
    <property type="project" value="TreeGrafter"/>
</dbReference>
<evidence type="ECO:0000256" key="4">
    <source>
        <dbReference type="ARBA" id="ARBA00022475"/>
    </source>
</evidence>
<sequence>MNELSAGVDNVIVDQMKLEARRDKLSCSDQWQWWDWVAPDPANMSDALEELTEAFPEMEYWLHKIPEVESNYLSVRFVNGTEPVLFGSLLYAIKNERDDKRQDNQMFFYVDRNNLVTLNMDDNTRGIMKTDERAHMLQQCSEARDGMFVLFRAILHYYHVGMDHFEMNLRDLERKMESRNARTLMDQILAARFELLYWSNLFIPYSELMAAAHEAYLSEINENRYFQQLQHRVERMERLFSHYEKEIDTLISIDNAISGVRGNEIMKTLTIVTAVFIPATAAGAIWGMNFENLPFIDKSWGVVLVLIVIILSMISMYVWLMMKGWTGDLLKVKSSQSSAEEGQSRGATGKRKT</sequence>
<keyword evidence="4" id="KW-1003">Cell membrane</keyword>
<dbReference type="CDD" id="cd12821">
    <property type="entry name" value="EcCorA_ZntB-like"/>
    <property type="match status" value="1"/>
</dbReference>
<keyword evidence="7 8" id="KW-0472">Membrane</keyword>
<gene>
    <name evidence="9" type="ORF">PAHA3_4092</name>
</gene>
<dbReference type="AlphaFoldDB" id="A0A117I2M2"/>
<dbReference type="Proteomes" id="UP000069697">
    <property type="component" value="Unassembled WGS sequence"/>
</dbReference>
<dbReference type="PANTHER" id="PTHR46494:SF2">
    <property type="entry name" value="MAGNESIUM TRANSPORT PROTEIN CORA"/>
    <property type="match status" value="1"/>
</dbReference>
<feature type="transmembrane region" description="Helical" evidence="8">
    <location>
        <begin position="268"/>
        <end position="288"/>
    </location>
</feature>
<comment type="similarity">
    <text evidence="2">Belongs to the CorA metal ion transporter (MIT) (TC 1.A.35) family.</text>
</comment>
<evidence type="ECO:0000313" key="10">
    <source>
        <dbReference type="Proteomes" id="UP000069697"/>
    </source>
</evidence>
<protein>
    <submittedName>
        <fullName evidence="9">CorA family protein</fullName>
    </submittedName>
</protein>
<organism evidence="9 10">
    <name type="scientific">Paenibacillus amylolyticus</name>
    <dbReference type="NCBI Taxonomy" id="1451"/>
    <lineage>
        <taxon>Bacteria</taxon>
        <taxon>Bacillati</taxon>
        <taxon>Bacillota</taxon>
        <taxon>Bacilli</taxon>
        <taxon>Bacillales</taxon>
        <taxon>Paenibacillaceae</taxon>
        <taxon>Paenibacillus</taxon>
    </lineage>
</organism>
<dbReference type="Gene3D" id="1.20.58.340">
    <property type="entry name" value="Magnesium transport protein CorA, transmembrane region"/>
    <property type="match status" value="2"/>
</dbReference>
<reference evidence="9 10" key="1">
    <citation type="journal article" date="2016" name="Genome Announc.">
        <title>Draft Genome Sequence of Paenibacillus amylolyticus Heshi-A3, Isolated from Fermented Rice Bran in a Japanese Fermented Seafood Dish.</title>
        <authorList>
            <person name="Akuzawa S."/>
            <person name="Nagaoka J."/>
            <person name="Kanekatsu M."/>
            <person name="Kubota E."/>
            <person name="Ohtake R."/>
            <person name="Suzuki T."/>
            <person name="Kanesaki Y."/>
        </authorList>
    </citation>
    <scope>NUCLEOTIDE SEQUENCE [LARGE SCALE GENOMIC DNA]</scope>
    <source>
        <strain evidence="9 10">Heshi-A3</strain>
    </source>
</reference>
<keyword evidence="3" id="KW-0813">Transport</keyword>
<reference evidence="10" key="2">
    <citation type="submission" date="2016-01" db="EMBL/GenBank/DDBJ databases">
        <title>Draft Genome Sequence of Paenibacillus amylolyticus Heshi-A3 that Was Isolated from Fermented Rice Bran with Aging Salted Mackerel, Which Was Named Heshiko as Traditional Fermented Seafood in Japan.</title>
        <authorList>
            <person name="Akuzawa S."/>
            <person name="Nakagawa J."/>
            <person name="Kanekatsu T."/>
            <person name="Kubota E."/>
            <person name="Ohtake R."/>
            <person name="Suzuki T."/>
            <person name="Kanesaki Y."/>
        </authorList>
    </citation>
    <scope>NUCLEOTIDE SEQUENCE [LARGE SCALE GENOMIC DNA]</scope>
    <source>
        <strain evidence="10">Heshi-A3</strain>
    </source>
</reference>
<dbReference type="GO" id="GO:0050897">
    <property type="term" value="F:cobalt ion binding"/>
    <property type="evidence" value="ECO:0007669"/>
    <property type="project" value="TreeGrafter"/>
</dbReference>
<keyword evidence="5 8" id="KW-0812">Transmembrane</keyword>
<comment type="caution">
    <text evidence="9">The sequence shown here is derived from an EMBL/GenBank/DDBJ whole genome shotgun (WGS) entry which is preliminary data.</text>
</comment>
<feature type="transmembrane region" description="Helical" evidence="8">
    <location>
        <begin position="300"/>
        <end position="320"/>
    </location>
</feature>
<proteinExistence type="inferred from homology"/>
<keyword evidence="6 8" id="KW-1133">Transmembrane helix</keyword>
<evidence type="ECO:0000256" key="1">
    <source>
        <dbReference type="ARBA" id="ARBA00004651"/>
    </source>
</evidence>
<accession>A0A117I2M2</accession>
<name>A0A117I2M2_PAEAM</name>
<comment type="subcellular location">
    <subcellularLocation>
        <location evidence="1">Cell membrane</location>
        <topology evidence="1">Multi-pass membrane protein</topology>
    </subcellularLocation>
</comment>
<evidence type="ECO:0000256" key="8">
    <source>
        <dbReference type="SAM" id="Phobius"/>
    </source>
</evidence>
<evidence type="ECO:0000256" key="6">
    <source>
        <dbReference type="ARBA" id="ARBA00022989"/>
    </source>
</evidence>
<dbReference type="GO" id="GO:0005886">
    <property type="term" value="C:plasma membrane"/>
    <property type="evidence" value="ECO:0007669"/>
    <property type="project" value="UniProtKB-SubCell"/>
</dbReference>
<dbReference type="GO" id="GO:0015095">
    <property type="term" value="F:magnesium ion transmembrane transporter activity"/>
    <property type="evidence" value="ECO:0007669"/>
    <property type="project" value="TreeGrafter"/>
</dbReference>
<evidence type="ECO:0000256" key="2">
    <source>
        <dbReference type="ARBA" id="ARBA00009765"/>
    </source>
</evidence>
<dbReference type="EMBL" id="BCNV01000004">
    <property type="protein sequence ID" value="GAS83990.1"/>
    <property type="molecule type" value="Genomic_DNA"/>
</dbReference>
<dbReference type="PANTHER" id="PTHR46494">
    <property type="entry name" value="CORA FAMILY METAL ION TRANSPORTER (EUROFUNG)"/>
    <property type="match status" value="1"/>
</dbReference>
<dbReference type="SUPFAM" id="SSF143865">
    <property type="entry name" value="CorA soluble domain-like"/>
    <property type="match status" value="1"/>
</dbReference>
<evidence type="ECO:0000256" key="7">
    <source>
        <dbReference type="ARBA" id="ARBA00023136"/>
    </source>
</evidence>
<evidence type="ECO:0000313" key="9">
    <source>
        <dbReference type="EMBL" id="GAS83990.1"/>
    </source>
</evidence>
<dbReference type="InterPro" id="IPR045863">
    <property type="entry name" value="CorA_TM1_TM2"/>
</dbReference>
<dbReference type="Pfam" id="PF01544">
    <property type="entry name" value="CorA"/>
    <property type="match status" value="1"/>
</dbReference>